<evidence type="ECO:0000313" key="4">
    <source>
        <dbReference type="Proteomes" id="UP001054889"/>
    </source>
</evidence>
<comment type="caution">
    <text evidence="3">The sequence shown here is derived from an EMBL/GenBank/DDBJ whole genome shotgun (WGS) entry which is preliminary data.</text>
</comment>
<sequence length="425" mass="48522">MAEEAIGIAALPDDGLAGVLRVLPPRSLAVARCVCKAWRDIIDGRSLLLPHLLPRSVHGIFINYIDHQRAHLFSRPSSSFSRIDGLLRFMLNADPEEDIWWTVLDHCNGLLLCDTGGLYVCNPAMQRWTQLPQHTTKARYQRTSAYIAFDPVLSVHYEVFLIPDVPEEKPKPADPVVYRKAEQALDATSFSLEWLFSSPEDQASEEDQRHVEPPSTIEKDHDPCHLMKWPPSPWILKVFSSRNGQWEDRSFAREGQPAGTVEDMQLEKRTWHTQLYAVYNNGVLYVHCRGSFIARFSLSNHTYQVIITPAKGEYVAGRSMNEVIFGQAYKNQRRHRNSWRSERRRHRIVHLIDESHAPAFLLHFFLDADHLRPSVKLTDQPLASLSLGTRHTTPPEFPLPPPLIAGRSPVSLPRLDQSCRVALRC</sequence>
<dbReference type="Proteomes" id="UP001054889">
    <property type="component" value="Unassembled WGS sequence"/>
</dbReference>
<evidence type="ECO:0000256" key="1">
    <source>
        <dbReference type="SAM" id="MobiDB-lite"/>
    </source>
</evidence>
<dbReference type="Pfam" id="PF12937">
    <property type="entry name" value="F-box-like"/>
    <property type="match status" value="1"/>
</dbReference>
<dbReference type="AlphaFoldDB" id="A0AAV5FTP5"/>
<dbReference type="SMART" id="SM00256">
    <property type="entry name" value="FBOX"/>
    <property type="match status" value="1"/>
</dbReference>
<dbReference type="Gene3D" id="1.20.1280.50">
    <property type="match status" value="1"/>
</dbReference>
<evidence type="ECO:0000259" key="2">
    <source>
        <dbReference type="PROSITE" id="PS50181"/>
    </source>
</evidence>
<dbReference type="PROSITE" id="PS50181">
    <property type="entry name" value="FBOX"/>
    <property type="match status" value="1"/>
</dbReference>
<dbReference type="InterPro" id="IPR001810">
    <property type="entry name" value="F-box_dom"/>
</dbReference>
<reference evidence="3" key="1">
    <citation type="journal article" date="2018" name="DNA Res.">
        <title>Multiple hybrid de novo genome assembly of finger millet, an orphan allotetraploid crop.</title>
        <authorList>
            <person name="Hatakeyama M."/>
            <person name="Aluri S."/>
            <person name="Balachadran M.T."/>
            <person name="Sivarajan S.R."/>
            <person name="Patrignani A."/>
            <person name="Gruter S."/>
            <person name="Poveda L."/>
            <person name="Shimizu-Inatsugi R."/>
            <person name="Baeten J."/>
            <person name="Francoijs K.J."/>
            <person name="Nataraja K.N."/>
            <person name="Reddy Y.A.N."/>
            <person name="Phadnis S."/>
            <person name="Ravikumar R.L."/>
            <person name="Schlapbach R."/>
            <person name="Sreeman S.M."/>
            <person name="Shimizu K.K."/>
        </authorList>
    </citation>
    <scope>NUCLEOTIDE SEQUENCE</scope>
</reference>
<dbReference type="PANTHER" id="PTHR34591:SF21">
    <property type="entry name" value="F-BOX DOMAIN CONTAINING PROTEIN, EXPRESSED"/>
    <property type="match status" value="1"/>
</dbReference>
<dbReference type="InterPro" id="IPR036047">
    <property type="entry name" value="F-box-like_dom_sf"/>
</dbReference>
<organism evidence="3 4">
    <name type="scientific">Eleusine coracana subsp. coracana</name>
    <dbReference type="NCBI Taxonomy" id="191504"/>
    <lineage>
        <taxon>Eukaryota</taxon>
        <taxon>Viridiplantae</taxon>
        <taxon>Streptophyta</taxon>
        <taxon>Embryophyta</taxon>
        <taxon>Tracheophyta</taxon>
        <taxon>Spermatophyta</taxon>
        <taxon>Magnoliopsida</taxon>
        <taxon>Liliopsida</taxon>
        <taxon>Poales</taxon>
        <taxon>Poaceae</taxon>
        <taxon>PACMAD clade</taxon>
        <taxon>Chloridoideae</taxon>
        <taxon>Cynodonteae</taxon>
        <taxon>Eleusininae</taxon>
        <taxon>Eleusine</taxon>
    </lineage>
</organism>
<dbReference type="PANTHER" id="PTHR34591">
    <property type="entry name" value="OS03G0653100 PROTEIN-RELATED"/>
    <property type="match status" value="1"/>
</dbReference>
<proteinExistence type="predicted"/>
<feature type="compositionally biased region" description="Basic and acidic residues" evidence="1">
    <location>
        <begin position="206"/>
        <end position="222"/>
    </location>
</feature>
<accession>A0AAV5FTP5</accession>
<keyword evidence="4" id="KW-1185">Reference proteome</keyword>
<dbReference type="EMBL" id="BQKI01000096">
    <property type="protein sequence ID" value="GJN38372.1"/>
    <property type="molecule type" value="Genomic_DNA"/>
</dbReference>
<feature type="region of interest" description="Disordered" evidence="1">
    <location>
        <begin position="200"/>
        <end position="222"/>
    </location>
</feature>
<dbReference type="SUPFAM" id="SSF81383">
    <property type="entry name" value="F-box domain"/>
    <property type="match status" value="1"/>
</dbReference>
<reference evidence="3" key="2">
    <citation type="submission" date="2021-12" db="EMBL/GenBank/DDBJ databases">
        <title>Resequencing data analysis of finger millet.</title>
        <authorList>
            <person name="Hatakeyama M."/>
            <person name="Aluri S."/>
            <person name="Balachadran M.T."/>
            <person name="Sivarajan S.R."/>
            <person name="Poveda L."/>
            <person name="Shimizu-Inatsugi R."/>
            <person name="Schlapbach R."/>
            <person name="Sreeman S.M."/>
            <person name="Shimizu K.K."/>
        </authorList>
    </citation>
    <scope>NUCLEOTIDE SEQUENCE</scope>
</reference>
<feature type="domain" description="F-box" evidence="2">
    <location>
        <begin position="5"/>
        <end position="52"/>
    </location>
</feature>
<gene>
    <name evidence="3" type="primary">gb27408</name>
    <name evidence="3" type="ORF">PR202_gb27408</name>
</gene>
<name>A0AAV5FTP5_ELECO</name>
<protein>
    <recommendedName>
        <fullName evidence="2">F-box domain-containing protein</fullName>
    </recommendedName>
</protein>
<evidence type="ECO:0000313" key="3">
    <source>
        <dbReference type="EMBL" id="GJN38372.1"/>
    </source>
</evidence>